<protein>
    <submittedName>
        <fullName evidence="2">Uncharacterized protein</fullName>
    </submittedName>
</protein>
<evidence type="ECO:0000313" key="3">
    <source>
        <dbReference type="Proteomes" id="UP000637239"/>
    </source>
</evidence>
<dbReference type="KEGG" id="ache:ACHE_21187S"/>
<organism evidence="2 3">
    <name type="scientific">Aspergillus chevalieri</name>
    <name type="common">Eurotium chevalieri</name>
    <dbReference type="NCBI Taxonomy" id="182096"/>
    <lineage>
        <taxon>Eukaryota</taxon>
        <taxon>Fungi</taxon>
        <taxon>Dikarya</taxon>
        <taxon>Ascomycota</taxon>
        <taxon>Pezizomycotina</taxon>
        <taxon>Eurotiomycetes</taxon>
        <taxon>Eurotiomycetidae</taxon>
        <taxon>Eurotiales</taxon>
        <taxon>Aspergillaceae</taxon>
        <taxon>Aspergillus</taxon>
        <taxon>Aspergillus subgen. Aspergillus</taxon>
    </lineage>
</organism>
<proteinExistence type="predicted"/>
<dbReference type="GeneID" id="66980088"/>
<dbReference type="AlphaFoldDB" id="A0A7R7ZLL2"/>
<feature type="compositionally biased region" description="Basic and acidic residues" evidence="1">
    <location>
        <begin position="52"/>
        <end position="85"/>
    </location>
</feature>
<accession>A0A7R7ZLL2</accession>
<reference evidence="2" key="1">
    <citation type="submission" date="2021-01" db="EMBL/GenBank/DDBJ databases">
        <authorList>
            <consortium name="Aspergillus chevalieri M1 genome sequencing consortium"/>
            <person name="Kazuki M."/>
            <person name="Futagami T."/>
        </authorList>
    </citation>
    <scope>NUCLEOTIDE SEQUENCE</scope>
    <source>
        <strain evidence="2">M1</strain>
    </source>
</reference>
<dbReference type="Proteomes" id="UP000637239">
    <property type="component" value="Chromosome 2"/>
</dbReference>
<name>A0A7R7ZLL2_ASPCH</name>
<keyword evidence="3" id="KW-1185">Reference proteome</keyword>
<dbReference type="RefSeq" id="XP_043134251.1">
    <property type="nucleotide sequence ID" value="XM_043275242.1"/>
</dbReference>
<gene>
    <name evidence="2" type="ORF">ACHE_21187S</name>
</gene>
<evidence type="ECO:0000256" key="1">
    <source>
        <dbReference type="SAM" id="MobiDB-lite"/>
    </source>
</evidence>
<evidence type="ECO:0000313" key="2">
    <source>
        <dbReference type="EMBL" id="BCR85729.1"/>
    </source>
</evidence>
<reference evidence="2" key="2">
    <citation type="submission" date="2021-02" db="EMBL/GenBank/DDBJ databases">
        <title>Aspergillus chevalieri M1 genome sequence.</title>
        <authorList>
            <person name="Kadooka C."/>
            <person name="Mori K."/>
            <person name="Futagami T."/>
        </authorList>
    </citation>
    <scope>NUCLEOTIDE SEQUENCE</scope>
    <source>
        <strain evidence="2">M1</strain>
    </source>
</reference>
<dbReference type="EMBL" id="AP024417">
    <property type="protein sequence ID" value="BCR85729.1"/>
    <property type="molecule type" value="Genomic_DNA"/>
</dbReference>
<sequence length="151" mass="16877">MKMGRAERLKLLFGDDDGSLLLTNTRLKVPMPVPTVSVFEVPETKPDNIAAKEQKIKEEPSQVEKDEAPKTIAHSEDQNQEAPKDESEDQSVAIAENPLAPQETEVCVSGSFCPLIAVSRFPYRFIHGDLSQAVASAFFDGGKFWKRRWNM</sequence>
<feature type="region of interest" description="Disordered" evidence="1">
    <location>
        <begin position="52"/>
        <end position="99"/>
    </location>
</feature>